<keyword evidence="2" id="KW-1185">Reference proteome</keyword>
<accession>A0AAW0TID1</accession>
<evidence type="ECO:0000313" key="2">
    <source>
        <dbReference type="Proteomes" id="UP001487740"/>
    </source>
</evidence>
<reference evidence="1 2" key="1">
    <citation type="submission" date="2023-03" db="EMBL/GenBank/DDBJ databases">
        <title>High-quality genome of Scylla paramamosain provides insights in environmental adaptation.</title>
        <authorList>
            <person name="Zhang L."/>
        </authorList>
    </citation>
    <scope>NUCLEOTIDE SEQUENCE [LARGE SCALE GENOMIC DNA]</scope>
    <source>
        <strain evidence="1">LZ_2023a</strain>
        <tissue evidence="1">Muscle</tissue>
    </source>
</reference>
<evidence type="ECO:0000313" key="1">
    <source>
        <dbReference type="EMBL" id="KAK8387121.1"/>
    </source>
</evidence>
<dbReference type="AlphaFoldDB" id="A0AAW0TID1"/>
<name>A0AAW0TID1_SCYPA</name>
<comment type="caution">
    <text evidence="1">The sequence shown here is derived from an EMBL/GenBank/DDBJ whole genome shotgun (WGS) entry which is preliminary data.</text>
</comment>
<proteinExistence type="predicted"/>
<dbReference type="EMBL" id="JARAKH010000030">
    <property type="protein sequence ID" value="KAK8387121.1"/>
    <property type="molecule type" value="Genomic_DNA"/>
</dbReference>
<protein>
    <submittedName>
        <fullName evidence="1">Uncharacterized protein</fullName>
    </submittedName>
</protein>
<dbReference type="Proteomes" id="UP001487740">
    <property type="component" value="Unassembled WGS sequence"/>
</dbReference>
<gene>
    <name evidence="1" type="ORF">O3P69_018047</name>
</gene>
<organism evidence="1 2">
    <name type="scientific">Scylla paramamosain</name>
    <name type="common">Mud crab</name>
    <dbReference type="NCBI Taxonomy" id="85552"/>
    <lineage>
        <taxon>Eukaryota</taxon>
        <taxon>Metazoa</taxon>
        <taxon>Ecdysozoa</taxon>
        <taxon>Arthropoda</taxon>
        <taxon>Crustacea</taxon>
        <taxon>Multicrustacea</taxon>
        <taxon>Malacostraca</taxon>
        <taxon>Eumalacostraca</taxon>
        <taxon>Eucarida</taxon>
        <taxon>Decapoda</taxon>
        <taxon>Pleocyemata</taxon>
        <taxon>Brachyura</taxon>
        <taxon>Eubrachyura</taxon>
        <taxon>Portunoidea</taxon>
        <taxon>Portunidae</taxon>
        <taxon>Portuninae</taxon>
        <taxon>Scylla</taxon>
    </lineage>
</organism>
<sequence length="355" mass="38771">MPPPTPPCHRHQYAIAITHTSKPVCLLPTTTANSTAFANTRPHYHHNLYPFLLHFTHHCIHLTSSTSSSTTTTATTTETLADACLGVQGNTDPLPPRRALPQLLLELPGIHVPTVPAKRGHWPGSPSRLPLPQRPVSLAVSWVEAKQGSPVGPHGAHCLRAVQTLLHLTRRRHRHPLLPPDTLTPFSSLNNTTVDPRRDLASPHSQISSLCLRVPSDLQPPYECVFLRGTGSTSPGDLWRSGGKVNYLQAAKQTESVESCATADTSARWMSSPDLLPASTLAFYLTPLFLCDRSKHGNVCGPRDGLLREWARLVRDALEPGGPASPPLSRGSRIWSWTGAAAETHGLVLQQQRRR</sequence>